<evidence type="ECO:0008006" key="4">
    <source>
        <dbReference type="Google" id="ProtNLM"/>
    </source>
</evidence>
<feature type="region of interest" description="Disordered" evidence="1">
    <location>
        <begin position="406"/>
        <end position="466"/>
    </location>
</feature>
<reference evidence="2 3" key="1">
    <citation type="submission" date="2013-09" db="EMBL/GenBank/DDBJ databases">
        <title>Corchorus capsularis genome sequencing.</title>
        <authorList>
            <person name="Alam M."/>
            <person name="Haque M.S."/>
            <person name="Islam M.S."/>
            <person name="Emdad E.M."/>
            <person name="Islam M.M."/>
            <person name="Ahmed B."/>
            <person name="Halim A."/>
            <person name="Hossen Q.M.M."/>
            <person name="Hossain M.Z."/>
            <person name="Ahmed R."/>
            <person name="Khan M.M."/>
            <person name="Islam R."/>
            <person name="Rashid M.M."/>
            <person name="Khan S.A."/>
            <person name="Rahman M.S."/>
            <person name="Alam M."/>
        </authorList>
    </citation>
    <scope>NUCLEOTIDE SEQUENCE [LARGE SCALE GENOMIC DNA]</scope>
    <source>
        <strain evidence="3">cv. CVL-1</strain>
        <tissue evidence="2">Whole seedling</tissue>
    </source>
</reference>
<protein>
    <recommendedName>
        <fullName evidence="4">Retrotransposon gag protein</fullName>
    </recommendedName>
</protein>
<comment type="caution">
    <text evidence="2">The sequence shown here is derived from an EMBL/GenBank/DDBJ whole genome shotgun (WGS) entry which is preliminary data.</text>
</comment>
<sequence length="466" mass="52778">MEQSRTLRELNFNCEVPSLYIDYPASDTSYKLNSEVINMLPIFQGESHENPHKLLQSFFIKCAAFTGIPEEQVRLRTFAFTLEGKAKAWFLNRTYFDSASGGSFTLKTPKEARKLLNTIAENIYQFNATSETLSSKPLEPENKRLNNLEATVNSIAAQQGDLLKMVTNLITMFSQNLMQPPSCISQVYTRESLNGLNNSQSQGVNSIEGTQHWSTQKMEWPDVLSPPVISPFLTPVSPDKPLSTAVSDEPVQGDDEISAKSKEDQPTSSPQSSRPQSRSGWLKEMEPIQRPPPFPKRFAPQRKRCNDESQSDSLQKEKVNIPLIAAIQEVPKEQWKPIDLVKTTQRHQDPIVKEVEGAPSETINDLELYELDLQDSFQFFFKEDDDEPCKVRVPTLPKEVSKIVQEAPKAPQGIKMDIPPPSPLKLAKLKDKPPDDEQPEHPELNETSVRDFVDNQLLEHEDQDFL</sequence>
<feature type="compositionally biased region" description="Basic and acidic residues" evidence="1">
    <location>
        <begin position="428"/>
        <end position="460"/>
    </location>
</feature>
<feature type="compositionally biased region" description="Low complexity" evidence="1">
    <location>
        <begin position="268"/>
        <end position="279"/>
    </location>
</feature>
<dbReference type="EMBL" id="AWWV01013269">
    <property type="protein sequence ID" value="OMO62255.1"/>
    <property type="molecule type" value="Genomic_DNA"/>
</dbReference>
<evidence type="ECO:0000313" key="2">
    <source>
        <dbReference type="EMBL" id="OMO62255.1"/>
    </source>
</evidence>
<gene>
    <name evidence="2" type="ORF">CCACVL1_22931</name>
</gene>
<organism evidence="2 3">
    <name type="scientific">Corchorus capsularis</name>
    <name type="common">Jute</name>
    <dbReference type="NCBI Taxonomy" id="210143"/>
    <lineage>
        <taxon>Eukaryota</taxon>
        <taxon>Viridiplantae</taxon>
        <taxon>Streptophyta</taxon>
        <taxon>Embryophyta</taxon>
        <taxon>Tracheophyta</taxon>
        <taxon>Spermatophyta</taxon>
        <taxon>Magnoliopsida</taxon>
        <taxon>eudicotyledons</taxon>
        <taxon>Gunneridae</taxon>
        <taxon>Pentapetalae</taxon>
        <taxon>rosids</taxon>
        <taxon>malvids</taxon>
        <taxon>Malvales</taxon>
        <taxon>Malvaceae</taxon>
        <taxon>Grewioideae</taxon>
        <taxon>Apeibeae</taxon>
        <taxon>Corchorus</taxon>
    </lineage>
</organism>
<dbReference type="AlphaFoldDB" id="A0A1R3GVV1"/>
<feature type="region of interest" description="Disordered" evidence="1">
    <location>
        <begin position="231"/>
        <end position="318"/>
    </location>
</feature>
<dbReference type="Gramene" id="OMO62255">
    <property type="protein sequence ID" value="OMO62255"/>
    <property type="gene ID" value="CCACVL1_22931"/>
</dbReference>
<evidence type="ECO:0000313" key="3">
    <source>
        <dbReference type="Proteomes" id="UP000188268"/>
    </source>
</evidence>
<evidence type="ECO:0000256" key="1">
    <source>
        <dbReference type="SAM" id="MobiDB-lite"/>
    </source>
</evidence>
<keyword evidence="3" id="KW-1185">Reference proteome</keyword>
<name>A0A1R3GVV1_COCAP</name>
<dbReference type="Proteomes" id="UP000188268">
    <property type="component" value="Unassembled WGS sequence"/>
</dbReference>
<proteinExistence type="predicted"/>
<dbReference type="OrthoDB" id="1420404at2759"/>
<accession>A0A1R3GVV1</accession>